<sequence>MTKKAMIKLLPPLLLLMYVGGAAARDASPLTLEEVQTAALRAFPGLLSTEQRKQIAEGEYQSAEGGFDTVLKAQNRWSVAGIYENRMNDVVIEQPTSLWGTTFFGGWRRGAGDYPVYEGKSQTAEDGEVRLGVNIPLWRNREIDSRRAKLQQAELGKLIASHEYDQALLDIRRMAGLRYWDWVLAGQRVKVAEHLLRIAEQRDAGIRQRAAAGDIADFEALDNQRAILERRERRVAAQRLLEQSAIQLSLYWRDDDGNPQIPVRELLPAGFPTQEPGLNIDPEQAMLSAQQQRPELKRLQLQKQQTETELALQDNQRAPGVDFSVMGAKDLGYSSQKINRDELYLGLNVDIPLQQRVAGGRLQVASANLQRLKWDRQLLEDRINNEIKDSLSAINAARQRVQLSRQQWRAAEKLEQGEQRRFELGESTLLFVNLREIANGDAAMMAAEAQANLFKAHTDFQAAVGTPIEITAFPTE</sequence>
<organism evidence="8 9">
    <name type="scientific">Methylomonas rivi</name>
    <dbReference type="NCBI Taxonomy" id="2952226"/>
    <lineage>
        <taxon>Bacteria</taxon>
        <taxon>Pseudomonadati</taxon>
        <taxon>Pseudomonadota</taxon>
        <taxon>Gammaproteobacteria</taxon>
        <taxon>Methylococcales</taxon>
        <taxon>Methylococcaceae</taxon>
        <taxon>Methylomonas</taxon>
    </lineage>
</organism>
<keyword evidence="6" id="KW-0175">Coiled coil</keyword>
<keyword evidence="5" id="KW-0998">Cell outer membrane</keyword>
<feature type="coiled-coil region" evidence="6">
    <location>
        <begin position="362"/>
        <end position="389"/>
    </location>
</feature>
<comment type="caution">
    <text evidence="8">The sequence shown here is derived from an EMBL/GenBank/DDBJ whole genome shotgun (WGS) entry which is preliminary data.</text>
</comment>
<keyword evidence="4" id="KW-0472">Membrane</keyword>
<evidence type="ECO:0000256" key="5">
    <source>
        <dbReference type="ARBA" id="ARBA00023237"/>
    </source>
</evidence>
<evidence type="ECO:0000256" key="2">
    <source>
        <dbReference type="ARBA" id="ARBA00022452"/>
    </source>
</evidence>
<evidence type="ECO:0000256" key="7">
    <source>
        <dbReference type="SAM" id="SignalP"/>
    </source>
</evidence>
<evidence type="ECO:0000313" key="9">
    <source>
        <dbReference type="Proteomes" id="UP001524586"/>
    </source>
</evidence>
<protein>
    <submittedName>
        <fullName evidence="8">TolC family protein</fullName>
    </submittedName>
</protein>
<accession>A0ABT1U547</accession>
<dbReference type="SUPFAM" id="SSF56954">
    <property type="entry name" value="Outer membrane efflux proteins (OEP)"/>
    <property type="match status" value="1"/>
</dbReference>
<dbReference type="EMBL" id="JANIBK010000026">
    <property type="protein sequence ID" value="MCQ8128226.1"/>
    <property type="molecule type" value="Genomic_DNA"/>
</dbReference>
<evidence type="ECO:0000256" key="3">
    <source>
        <dbReference type="ARBA" id="ARBA00022692"/>
    </source>
</evidence>
<feature type="signal peptide" evidence="7">
    <location>
        <begin position="1"/>
        <end position="24"/>
    </location>
</feature>
<dbReference type="PANTHER" id="PTHR30026:SF21">
    <property type="entry name" value="SLR1270 PROTEIN"/>
    <property type="match status" value="1"/>
</dbReference>
<feature type="chain" id="PRO_5047056476" evidence="7">
    <location>
        <begin position="25"/>
        <end position="476"/>
    </location>
</feature>
<dbReference type="RefSeq" id="WP_256614604.1">
    <property type="nucleotide sequence ID" value="NZ_JANIBK010000026.1"/>
</dbReference>
<keyword evidence="7" id="KW-0732">Signal</keyword>
<dbReference type="Proteomes" id="UP001524586">
    <property type="component" value="Unassembled WGS sequence"/>
</dbReference>
<comment type="subcellular location">
    <subcellularLocation>
        <location evidence="1">Cell outer membrane</location>
    </subcellularLocation>
</comment>
<dbReference type="Gene3D" id="1.20.1600.10">
    <property type="entry name" value="Outer membrane efflux proteins (OEP)"/>
    <property type="match status" value="1"/>
</dbReference>
<name>A0ABT1U547_9GAMM</name>
<dbReference type="InterPro" id="IPR051906">
    <property type="entry name" value="TolC-like"/>
</dbReference>
<dbReference type="PANTHER" id="PTHR30026">
    <property type="entry name" value="OUTER MEMBRANE PROTEIN TOLC"/>
    <property type="match status" value="1"/>
</dbReference>
<evidence type="ECO:0000256" key="6">
    <source>
        <dbReference type="SAM" id="Coils"/>
    </source>
</evidence>
<reference evidence="8 9" key="1">
    <citation type="submission" date="2022-07" db="EMBL/GenBank/DDBJ databases">
        <title>Methylomonas rivi sp. nov., Methylomonas rosea sp. nov., Methylomonas aureus sp. nov. and Methylomonas subterranea sp. nov., four novel methanotrophs isolated from a freshwater creek and the deep terrestrial subsurface.</title>
        <authorList>
            <person name="Abin C."/>
            <person name="Sankaranarayanan K."/>
            <person name="Garner C."/>
            <person name="Sindelar R."/>
            <person name="Kotary K."/>
            <person name="Garner R."/>
            <person name="Barclay S."/>
            <person name="Lawson P."/>
            <person name="Krumholz L."/>
        </authorList>
    </citation>
    <scope>NUCLEOTIDE SEQUENCE [LARGE SCALE GENOMIC DNA]</scope>
    <source>
        <strain evidence="8 9">WSC-6</strain>
    </source>
</reference>
<keyword evidence="9" id="KW-1185">Reference proteome</keyword>
<gene>
    <name evidence="8" type="ORF">NP596_07115</name>
</gene>
<evidence type="ECO:0000256" key="1">
    <source>
        <dbReference type="ARBA" id="ARBA00004442"/>
    </source>
</evidence>
<evidence type="ECO:0000256" key="4">
    <source>
        <dbReference type="ARBA" id="ARBA00023136"/>
    </source>
</evidence>
<keyword evidence="3" id="KW-0812">Transmembrane</keyword>
<evidence type="ECO:0000313" key="8">
    <source>
        <dbReference type="EMBL" id="MCQ8128226.1"/>
    </source>
</evidence>
<keyword evidence="2" id="KW-1134">Transmembrane beta strand</keyword>
<proteinExistence type="predicted"/>